<dbReference type="InterPro" id="IPR036628">
    <property type="entry name" value="Clp_N_dom_sf"/>
</dbReference>
<name>A0A4R2JAX4_9PSEU</name>
<dbReference type="InterPro" id="IPR004176">
    <property type="entry name" value="Clp_R_N"/>
</dbReference>
<sequence length="249" mass="26418">MRNTPRLGDLIDVIDGLHPNGDPLKKLSDAVHLAQHMNELADHLIGHFVDRARHSGASWTEIGQNMGVTKQAAQKRFTSNAPEQLDLSQFARFTNYAREATVAAQGEARTGGQATIEPGHILLGLLHQPEALAAKAMATLGASPEAVRAAVTAKLGPPAENPPGEHIPFSGASKKVLELTVREALRLGHNHVGTEHILLGLLALGTNVAGPDALAALDITTPRVEAEISVHIAKHSPEREPAEKQESSA</sequence>
<protein>
    <submittedName>
        <fullName evidence="3">ClpA/ClpB-like protein</fullName>
    </submittedName>
</protein>
<evidence type="ECO:0000313" key="3">
    <source>
        <dbReference type="EMBL" id="TCO56611.1"/>
    </source>
</evidence>
<comment type="caution">
    <text evidence="3">The sequence shown here is derived from an EMBL/GenBank/DDBJ whole genome shotgun (WGS) entry which is preliminary data.</text>
</comment>
<reference evidence="3 4" key="1">
    <citation type="submission" date="2019-03" db="EMBL/GenBank/DDBJ databases">
        <title>Genomic Encyclopedia of Type Strains, Phase IV (KMG-IV): sequencing the most valuable type-strain genomes for metagenomic binning, comparative biology and taxonomic classification.</title>
        <authorList>
            <person name="Goeker M."/>
        </authorList>
    </citation>
    <scope>NUCLEOTIDE SEQUENCE [LARGE SCALE GENOMIC DNA]</scope>
    <source>
        <strain evidence="3 4">DSM 45934</strain>
    </source>
</reference>
<feature type="domain" description="Clp R" evidence="2">
    <location>
        <begin position="90"/>
        <end position="235"/>
    </location>
</feature>
<dbReference type="Pfam" id="PF02861">
    <property type="entry name" value="Clp_N"/>
    <property type="match status" value="1"/>
</dbReference>
<dbReference type="RefSeq" id="WP_132120047.1">
    <property type="nucleotide sequence ID" value="NZ_SLWS01000006.1"/>
</dbReference>
<dbReference type="AlphaFoldDB" id="A0A4R2JAX4"/>
<organism evidence="3 4">
    <name type="scientific">Actinocrispum wychmicini</name>
    <dbReference type="NCBI Taxonomy" id="1213861"/>
    <lineage>
        <taxon>Bacteria</taxon>
        <taxon>Bacillati</taxon>
        <taxon>Actinomycetota</taxon>
        <taxon>Actinomycetes</taxon>
        <taxon>Pseudonocardiales</taxon>
        <taxon>Pseudonocardiaceae</taxon>
        <taxon>Actinocrispum</taxon>
    </lineage>
</organism>
<dbReference type="SUPFAM" id="SSF81923">
    <property type="entry name" value="Double Clp-N motif"/>
    <property type="match status" value="1"/>
</dbReference>
<dbReference type="OrthoDB" id="3290891at2"/>
<evidence type="ECO:0000313" key="4">
    <source>
        <dbReference type="Proteomes" id="UP000295680"/>
    </source>
</evidence>
<keyword evidence="4" id="KW-1185">Reference proteome</keyword>
<proteinExistence type="predicted"/>
<dbReference type="EMBL" id="SLWS01000006">
    <property type="protein sequence ID" value="TCO56611.1"/>
    <property type="molecule type" value="Genomic_DNA"/>
</dbReference>
<accession>A0A4R2JAX4</accession>
<evidence type="ECO:0000256" key="1">
    <source>
        <dbReference type="PROSITE-ProRule" id="PRU01251"/>
    </source>
</evidence>
<dbReference type="Gene3D" id="1.10.1780.10">
    <property type="entry name" value="Clp, N-terminal domain"/>
    <property type="match status" value="1"/>
</dbReference>
<evidence type="ECO:0000259" key="2">
    <source>
        <dbReference type="PROSITE" id="PS51903"/>
    </source>
</evidence>
<gene>
    <name evidence="3" type="ORF">EV192_10684</name>
</gene>
<dbReference type="Proteomes" id="UP000295680">
    <property type="component" value="Unassembled WGS sequence"/>
</dbReference>
<keyword evidence="1" id="KW-0677">Repeat</keyword>
<dbReference type="PROSITE" id="PS51903">
    <property type="entry name" value="CLP_R"/>
    <property type="match status" value="1"/>
</dbReference>